<dbReference type="KEGG" id="palh:B1H58_19270"/>
<accession>A0A1W6BA64</accession>
<sequence length="162" mass="18342">MRNYALSLSELEGELRTLKELLIDTGLLTRPEAVREYTHRGERVAVTISQPKDYAYGAWVVRLELRPGRLPAHLEKAGLLFPKLKGRVFVPGTVYGHAVHNPDTSEFELGFRFINNISEFHMYSSGCDEESNETGIDDLAAVLCLRVEEYIGDYIQQNTDPL</sequence>
<protein>
    <submittedName>
        <fullName evidence="1">Uncharacterized protein</fullName>
    </submittedName>
</protein>
<dbReference type="Proteomes" id="UP000192900">
    <property type="component" value="Chromosome"/>
</dbReference>
<evidence type="ECO:0000313" key="1">
    <source>
        <dbReference type="EMBL" id="ARJ43978.1"/>
    </source>
</evidence>
<dbReference type="AlphaFoldDB" id="A0A1W6BA64"/>
<dbReference type="OrthoDB" id="6627271at2"/>
<evidence type="ECO:0000313" key="2">
    <source>
        <dbReference type="Proteomes" id="UP000192900"/>
    </source>
</evidence>
<name>A0A1W6BA64_9GAMM</name>
<proteinExistence type="predicted"/>
<reference evidence="1 2" key="1">
    <citation type="submission" date="2017-02" db="EMBL/GenBank/DDBJ databases">
        <title>Complete genome sequence of the drought resistance-promoting endophyte Pantoea alhagi LTYR-11Z.</title>
        <authorList>
            <person name="Zhang L."/>
        </authorList>
    </citation>
    <scope>NUCLEOTIDE SEQUENCE [LARGE SCALE GENOMIC DNA]</scope>
    <source>
        <strain evidence="1 2">LTYR-11Z</strain>
    </source>
</reference>
<dbReference type="RefSeq" id="WP_085072026.1">
    <property type="nucleotide sequence ID" value="NZ_CP019706.1"/>
</dbReference>
<dbReference type="EMBL" id="CP019706">
    <property type="protein sequence ID" value="ARJ43978.1"/>
    <property type="molecule type" value="Genomic_DNA"/>
</dbReference>
<keyword evidence="2" id="KW-1185">Reference proteome</keyword>
<gene>
    <name evidence="1" type="ORF">B1H58_19270</name>
</gene>
<organism evidence="1 2">
    <name type="scientific">Pantoea alhagi</name>
    <dbReference type="NCBI Taxonomy" id="1891675"/>
    <lineage>
        <taxon>Bacteria</taxon>
        <taxon>Pseudomonadati</taxon>
        <taxon>Pseudomonadota</taxon>
        <taxon>Gammaproteobacteria</taxon>
        <taxon>Enterobacterales</taxon>
        <taxon>Erwiniaceae</taxon>
        <taxon>Pantoea</taxon>
    </lineage>
</organism>